<dbReference type="AlphaFoldDB" id="K1RL69"/>
<comment type="similarity">
    <text evidence="1">Belongs to the Fur family.</text>
</comment>
<proteinExistence type="inferred from homology"/>
<keyword evidence="5" id="KW-0238">DNA-binding</keyword>
<dbReference type="CDD" id="cd07153">
    <property type="entry name" value="Fur_like"/>
    <property type="match status" value="1"/>
</dbReference>
<keyword evidence="4" id="KW-0805">Transcription regulation</keyword>
<evidence type="ECO:0000256" key="1">
    <source>
        <dbReference type="ARBA" id="ARBA00007957"/>
    </source>
</evidence>
<dbReference type="InterPro" id="IPR036388">
    <property type="entry name" value="WH-like_DNA-bd_sf"/>
</dbReference>
<evidence type="ECO:0000256" key="2">
    <source>
        <dbReference type="ARBA" id="ARBA00022491"/>
    </source>
</evidence>
<dbReference type="Pfam" id="PF01475">
    <property type="entry name" value="FUR"/>
    <property type="match status" value="1"/>
</dbReference>
<evidence type="ECO:0000256" key="4">
    <source>
        <dbReference type="ARBA" id="ARBA00023015"/>
    </source>
</evidence>
<dbReference type="Gene3D" id="1.10.10.10">
    <property type="entry name" value="Winged helix-like DNA-binding domain superfamily/Winged helix DNA-binding domain"/>
    <property type="match status" value="1"/>
</dbReference>
<dbReference type="GO" id="GO:0008270">
    <property type="term" value="F:zinc ion binding"/>
    <property type="evidence" value="ECO:0007669"/>
    <property type="project" value="TreeGrafter"/>
</dbReference>
<evidence type="ECO:0000256" key="5">
    <source>
        <dbReference type="ARBA" id="ARBA00023125"/>
    </source>
</evidence>
<dbReference type="PANTHER" id="PTHR33202:SF7">
    <property type="entry name" value="FERRIC UPTAKE REGULATION PROTEIN"/>
    <property type="match status" value="1"/>
</dbReference>
<organism evidence="7">
    <name type="scientific">human gut metagenome</name>
    <dbReference type="NCBI Taxonomy" id="408170"/>
    <lineage>
        <taxon>unclassified sequences</taxon>
        <taxon>metagenomes</taxon>
        <taxon>organismal metagenomes</taxon>
    </lineage>
</organism>
<dbReference type="Gene3D" id="3.30.1490.190">
    <property type="match status" value="1"/>
</dbReference>
<gene>
    <name evidence="7" type="ORF">OBE_16443</name>
</gene>
<keyword evidence="2" id="KW-0678">Repressor</keyword>
<dbReference type="InterPro" id="IPR002481">
    <property type="entry name" value="FUR"/>
</dbReference>
<evidence type="ECO:0000256" key="3">
    <source>
        <dbReference type="ARBA" id="ARBA00022833"/>
    </source>
</evidence>
<sequence length="125" mass="14265">MMSLRNTKQRDLILSIVNSSYSHPGALDIYNEAVKLISNISLGTVYRNLNRLVDEGLIKRIKTPDNIDRFDHTNKHAHFICMKCGSIIDLGEEYLFNLEKIDDNEVLDCEVSFKGICKNCKKKGC</sequence>
<dbReference type="PANTHER" id="PTHR33202">
    <property type="entry name" value="ZINC UPTAKE REGULATION PROTEIN"/>
    <property type="match status" value="1"/>
</dbReference>
<dbReference type="GO" id="GO:1900376">
    <property type="term" value="P:regulation of secondary metabolite biosynthetic process"/>
    <property type="evidence" value="ECO:0007669"/>
    <property type="project" value="TreeGrafter"/>
</dbReference>
<dbReference type="EMBL" id="AJWZ01011204">
    <property type="protein sequence ID" value="EKC46133.1"/>
    <property type="molecule type" value="Genomic_DNA"/>
</dbReference>
<name>K1RL69_9ZZZZ</name>
<evidence type="ECO:0000256" key="6">
    <source>
        <dbReference type="ARBA" id="ARBA00023163"/>
    </source>
</evidence>
<dbReference type="InterPro" id="IPR036390">
    <property type="entry name" value="WH_DNA-bd_sf"/>
</dbReference>
<dbReference type="InterPro" id="IPR043135">
    <property type="entry name" value="Fur_C"/>
</dbReference>
<comment type="caution">
    <text evidence="7">The sequence shown here is derived from an EMBL/GenBank/DDBJ whole genome shotgun (WGS) entry which is preliminary data.</text>
</comment>
<keyword evidence="3" id="KW-0862">Zinc</keyword>
<dbReference type="GO" id="GO:0045892">
    <property type="term" value="P:negative regulation of DNA-templated transcription"/>
    <property type="evidence" value="ECO:0007669"/>
    <property type="project" value="TreeGrafter"/>
</dbReference>
<reference evidence="7" key="1">
    <citation type="journal article" date="2013" name="Environ. Microbiol.">
        <title>Microbiota from the distal guts of lean and obese adolescents exhibit partial functional redundancy besides clear differences in community structure.</title>
        <authorList>
            <person name="Ferrer M."/>
            <person name="Ruiz A."/>
            <person name="Lanza F."/>
            <person name="Haange S.B."/>
            <person name="Oberbach A."/>
            <person name="Till H."/>
            <person name="Bargiela R."/>
            <person name="Campoy C."/>
            <person name="Segura M.T."/>
            <person name="Richter M."/>
            <person name="von Bergen M."/>
            <person name="Seifert J."/>
            <person name="Suarez A."/>
        </authorList>
    </citation>
    <scope>NUCLEOTIDE SEQUENCE</scope>
</reference>
<evidence type="ECO:0000313" key="7">
    <source>
        <dbReference type="EMBL" id="EKC46133.1"/>
    </source>
</evidence>
<keyword evidence="6" id="KW-0804">Transcription</keyword>
<dbReference type="GO" id="GO:0000976">
    <property type="term" value="F:transcription cis-regulatory region binding"/>
    <property type="evidence" value="ECO:0007669"/>
    <property type="project" value="TreeGrafter"/>
</dbReference>
<protein>
    <submittedName>
        <fullName evidence="7">Ferric-uptake regulator</fullName>
    </submittedName>
</protein>
<dbReference type="SUPFAM" id="SSF46785">
    <property type="entry name" value="Winged helix' DNA-binding domain"/>
    <property type="match status" value="1"/>
</dbReference>
<accession>K1RL69</accession>
<dbReference type="GO" id="GO:0003700">
    <property type="term" value="F:DNA-binding transcription factor activity"/>
    <property type="evidence" value="ECO:0007669"/>
    <property type="project" value="InterPro"/>
</dbReference>